<reference evidence="2" key="1">
    <citation type="submission" date="2021-04" db="EMBL/GenBank/DDBJ databases">
        <authorList>
            <person name="Rodrigo-Torres L."/>
            <person name="Arahal R. D."/>
            <person name="Lucena T."/>
        </authorList>
    </citation>
    <scope>NUCLEOTIDE SEQUENCE</scope>
    <source>
        <strain evidence="2">AS29M-1</strain>
    </source>
</reference>
<gene>
    <name evidence="2" type="ORF">CRYO30217_01258</name>
</gene>
<dbReference type="InterPro" id="IPR047799">
    <property type="entry name" value="T9SS_OM_PorV"/>
</dbReference>
<dbReference type="NCBIfam" id="NF033709">
    <property type="entry name" value="PorV_fam"/>
    <property type="match status" value="1"/>
</dbReference>
<accession>A0A916JN37</accession>
<dbReference type="InterPro" id="IPR045741">
    <property type="entry name" value="PorV"/>
</dbReference>
<protein>
    <recommendedName>
        <fullName evidence="1">Type IX secretion system protein PorV domain-containing protein</fullName>
    </recommendedName>
</protein>
<evidence type="ECO:0000313" key="3">
    <source>
        <dbReference type="Proteomes" id="UP000683507"/>
    </source>
</evidence>
<dbReference type="EMBL" id="OU015584">
    <property type="protein sequence ID" value="CAG5080324.1"/>
    <property type="molecule type" value="Genomic_DNA"/>
</dbReference>
<dbReference type="AlphaFoldDB" id="A0A916JN37"/>
<dbReference type="KEGG" id="ptan:CRYO30217_01258"/>
<dbReference type="RefSeq" id="WP_258541467.1">
    <property type="nucleotide sequence ID" value="NZ_OU015584.1"/>
</dbReference>
<dbReference type="Proteomes" id="UP000683507">
    <property type="component" value="Chromosome"/>
</dbReference>
<dbReference type="NCBIfam" id="NF033710">
    <property type="entry name" value="T9SS_OM_PorV"/>
    <property type="match status" value="1"/>
</dbReference>
<feature type="domain" description="Type IX secretion system protein PorV" evidence="1">
    <location>
        <begin position="38"/>
        <end position="279"/>
    </location>
</feature>
<organism evidence="2 3">
    <name type="scientific">Parvicella tangerina</name>
    <dbReference type="NCBI Taxonomy" id="2829795"/>
    <lineage>
        <taxon>Bacteria</taxon>
        <taxon>Pseudomonadati</taxon>
        <taxon>Bacteroidota</taxon>
        <taxon>Flavobacteriia</taxon>
        <taxon>Flavobacteriales</taxon>
        <taxon>Parvicellaceae</taxon>
        <taxon>Parvicella</taxon>
    </lineage>
</organism>
<evidence type="ECO:0000313" key="2">
    <source>
        <dbReference type="EMBL" id="CAG5080324.1"/>
    </source>
</evidence>
<dbReference type="Gene3D" id="2.40.160.60">
    <property type="entry name" value="Outer membrane protein transport protein (OMPP1/FadL/TodX)"/>
    <property type="match status" value="1"/>
</dbReference>
<dbReference type="Pfam" id="PF19572">
    <property type="entry name" value="PorV"/>
    <property type="match status" value="1"/>
</dbReference>
<proteinExistence type="predicted"/>
<keyword evidence="3" id="KW-1185">Reference proteome</keyword>
<evidence type="ECO:0000259" key="1">
    <source>
        <dbReference type="Pfam" id="PF19572"/>
    </source>
</evidence>
<sequence>MNFKKSIKTGLLAFSAVGLTSVSFGQISTGNLTGESGQQINTITTAVPFLLIAPDSRSSAMGDAGVALSPDANATHWNAAKLSFIDDKDDFGVSVSYSPWLRQLVNDINLAYLSGYKKIDRNSAIGVSMRYFSLGNITFTDITGNTIRDFKPNEFAFDVAYSRKLSEKFGTAVALRYINSNLTGGISTTGGQTQAGRSVAADVSLFYEGDEFEMGEIPANLNFGLNVSNIGAKMAYTDNADKDFIPTNLRIGGALNMDIDEYNKLTFAVDANKLLVPTQPIYQLEGGQVVTDGDGNPIIFSGKDPNVGTAAGMFQSFIDAPGVVIYEGDSTSASVQSGSKFKEELNEINLSVGAEYWYSDIFAVRAGYFHEHWSKGNRRFISLGAGVKYQALQLDLSYLLSLTQNSPIANTVRFTLKFAFGKTSESAGEG</sequence>
<name>A0A916JN37_9FLAO</name>